<reference evidence="2 3" key="1">
    <citation type="journal article" date="2012" name="PLoS Pathog.">
        <title>Diverse lifestyles and strategies of plant pathogenesis encoded in the genomes of eighteen Dothideomycetes fungi.</title>
        <authorList>
            <person name="Ohm R.A."/>
            <person name="Feau N."/>
            <person name="Henrissat B."/>
            <person name="Schoch C.L."/>
            <person name="Horwitz B.A."/>
            <person name="Barry K.W."/>
            <person name="Condon B.J."/>
            <person name="Copeland A.C."/>
            <person name="Dhillon B."/>
            <person name="Glaser F."/>
            <person name="Hesse C.N."/>
            <person name="Kosti I."/>
            <person name="LaButti K."/>
            <person name="Lindquist E.A."/>
            <person name="Lucas S."/>
            <person name="Salamov A.A."/>
            <person name="Bradshaw R.E."/>
            <person name="Ciuffetti L."/>
            <person name="Hamelin R.C."/>
            <person name="Kema G.H.J."/>
            <person name="Lawrence C."/>
            <person name="Scott J.A."/>
            <person name="Spatafora J.W."/>
            <person name="Turgeon B.G."/>
            <person name="de Wit P.J.G.M."/>
            <person name="Zhong S."/>
            <person name="Goodwin S.B."/>
            <person name="Grigoriev I.V."/>
        </authorList>
    </citation>
    <scope>NUCLEOTIDE SEQUENCE [LARGE SCALE GENOMIC DNA]</scope>
    <source>
        <strain evidence="2 3">UAMH 10762</strain>
    </source>
</reference>
<dbReference type="GeneID" id="19108778"/>
<proteinExistence type="predicted"/>
<protein>
    <submittedName>
        <fullName evidence="2">Uncharacterized protein</fullName>
    </submittedName>
</protein>
<dbReference type="RefSeq" id="XP_007675866.1">
    <property type="nucleotide sequence ID" value="XM_007677676.1"/>
</dbReference>
<dbReference type="AlphaFoldDB" id="M2NE91"/>
<evidence type="ECO:0000313" key="2">
    <source>
        <dbReference type="EMBL" id="EMC97534.1"/>
    </source>
</evidence>
<dbReference type="KEGG" id="bcom:BAUCODRAFT_147601"/>
<dbReference type="Proteomes" id="UP000011761">
    <property type="component" value="Unassembled WGS sequence"/>
</dbReference>
<name>M2NE91_BAUPA</name>
<gene>
    <name evidence="2" type="ORF">BAUCODRAFT_147601</name>
</gene>
<evidence type="ECO:0000313" key="3">
    <source>
        <dbReference type="Proteomes" id="UP000011761"/>
    </source>
</evidence>
<feature type="region of interest" description="Disordered" evidence="1">
    <location>
        <begin position="29"/>
        <end position="108"/>
    </location>
</feature>
<dbReference type="HOGENOM" id="CLU_2196444_0_0_1"/>
<organism evidence="2 3">
    <name type="scientific">Baudoinia panamericana (strain UAMH 10762)</name>
    <name type="common">Angels' share fungus</name>
    <name type="synonym">Baudoinia compniacensis (strain UAMH 10762)</name>
    <dbReference type="NCBI Taxonomy" id="717646"/>
    <lineage>
        <taxon>Eukaryota</taxon>
        <taxon>Fungi</taxon>
        <taxon>Dikarya</taxon>
        <taxon>Ascomycota</taxon>
        <taxon>Pezizomycotina</taxon>
        <taxon>Dothideomycetes</taxon>
        <taxon>Dothideomycetidae</taxon>
        <taxon>Mycosphaerellales</taxon>
        <taxon>Teratosphaeriaceae</taxon>
        <taxon>Baudoinia</taxon>
    </lineage>
</organism>
<sequence length="108" mass="12092">MPNQLGGGMMPNQMGGNVMADPMAAAMMQNSMGGVTPGQLEHKRSSSSMGRAGSRRASRPTRLREGDMRRSQSHGAMQRYQPQLPQDYEDYDEPSEDESEEEDQLDWR</sequence>
<dbReference type="EMBL" id="KB445554">
    <property type="protein sequence ID" value="EMC97534.1"/>
    <property type="molecule type" value="Genomic_DNA"/>
</dbReference>
<accession>M2NE91</accession>
<feature type="compositionally biased region" description="Acidic residues" evidence="1">
    <location>
        <begin position="87"/>
        <end position="108"/>
    </location>
</feature>
<evidence type="ECO:0000256" key="1">
    <source>
        <dbReference type="SAM" id="MobiDB-lite"/>
    </source>
</evidence>
<keyword evidence="3" id="KW-1185">Reference proteome</keyword>